<dbReference type="RefSeq" id="XP_005767609.1">
    <property type="nucleotide sequence ID" value="XM_005767552.1"/>
</dbReference>
<dbReference type="KEGG" id="ehx:EMIHUDRAFT_245977"/>
<sequence length="268" mass="29316">MADWANITPELLRAIAWVLTREIDSGPAFSRQNAADEMQAGACGAASMMAACWSWKVALAREGVRDRAIRAARRSAIYRQGWAAFMREIDSGGCFSFSVGCLRCFRVCDPLECTHAIMTAVLAGEDAVETCQRIAQEHIDWDSGDFGQTFPEDDGEEAEDGAQHVVANAIIASICGGFATTKLGTLEESVMDSINKYCASSYLQPTPGVARFLLSWLDQRDGWLRCSIVFDTLASDQRFRPLVGAARFAALVAECKTRIGGWADYNED</sequence>
<dbReference type="EnsemblProtists" id="EOD37175">
    <property type="protein sequence ID" value="EOD37175"/>
    <property type="gene ID" value="EMIHUDRAFT_109989"/>
</dbReference>
<dbReference type="HOGENOM" id="CLU_1039877_0_0_1"/>
<dbReference type="Proteomes" id="UP000013827">
    <property type="component" value="Unassembled WGS sequence"/>
</dbReference>
<dbReference type="AlphaFoldDB" id="A0A0D3IV95"/>
<dbReference type="RefSeq" id="XP_005789604.1">
    <property type="nucleotide sequence ID" value="XM_005789547.1"/>
</dbReference>
<dbReference type="EnsemblProtists" id="EOD15180">
    <property type="protein sequence ID" value="EOD15180"/>
    <property type="gene ID" value="EMIHUDRAFT_245977"/>
</dbReference>
<protein>
    <recommendedName>
        <fullName evidence="3">Squalene cyclase C-terminal domain-containing protein</fullName>
    </recommendedName>
</protein>
<dbReference type="GeneID" id="17261329"/>
<evidence type="ECO:0000313" key="2">
    <source>
        <dbReference type="Proteomes" id="UP000013827"/>
    </source>
</evidence>
<dbReference type="PaxDb" id="2903-EOD15180"/>
<dbReference type="KEGG" id="ehx:EMIHUDRAFT_109989"/>
<accession>A0A0D3IV95</accession>
<evidence type="ECO:0000313" key="1">
    <source>
        <dbReference type="EnsemblProtists" id="EOD15180"/>
    </source>
</evidence>
<evidence type="ECO:0008006" key="3">
    <source>
        <dbReference type="Google" id="ProtNLM"/>
    </source>
</evidence>
<name>A0A0D3IV95_EMIH1</name>
<reference evidence="1" key="2">
    <citation type="submission" date="2024-10" db="UniProtKB">
        <authorList>
            <consortium name="EnsemblProtists"/>
        </authorList>
    </citation>
    <scope>IDENTIFICATION</scope>
</reference>
<keyword evidence="2" id="KW-1185">Reference proteome</keyword>
<dbReference type="GeneID" id="17282445"/>
<proteinExistence type="predicted"/>
<reference evidence="2" key="1">
    <citation type="journal article" date="2013" name="Nature">
        <title>Pan genome of the phytoplankton Emiliania underpins its global distribution.</title>
        <authorList>
            <person name="Read B.A."/>
            <person name="Kegel J."/>
            <person name="Klute M.J."/>
            <person name="Kuo A."/>
            <person name="Lefebvre S.C."/>
            <person name="Maumus F."/>
            <person name="Mayer C."/>
            <person name="Miller J."/>
            <person name="Monier A."/>
            <person name="Salamov A."/>
            <person name="Young J."/>
            <person name="Aguilar M."/>
            <person name="Claverie J.M."/>
            <person name="Frickenhaus S."/>
            <person name="Gonzalez K."/>
            <person name="Herman E.K."/>
            <person name="Lin Y.C."/>
            <person name="Napier J."/>
            <person name="Ogata H."/>
            <person name="Sarno A.F."/>
            <person name="Shmutz J."/>
            <person name="Schroeder D."/>
            <person name="de Vargas C."/>
            <person name="Verret F."/>
            <person name="von Dassow P."/>
            <person name="Valentin K."/>
            <person name="Van de Peer Y."/>
            <person name="Wheeler G."/>
            <person name="Dacks J.B."/>
            <person name="Delwiche C.F."/>
            <person name="Dyhrman S.T."/>
            <person name="Glockner G."/>
            <person name="John U."/>
            <person name="Richards T."/>
            <person name="Worden A.Z."/>
            <person name="Zhang X."/>
            <person name="Grigoriev I.V."/>
            <person name="Allen A.E."/>
            <person name="Bidle K."/>
            <person name="Borodovsky M."/>
            <person name="Bowler C."/>
            <person name="Brownlee C."/>
            <person name="Cock J.M."/>
            <person name="Elias M."/>
            <person name="Gladyshev V.N."/>
            <person name="Groth M."/>
            <person name="Guda C."/>
            <person name="Hadaegh A."/>
            <person name="Iglesias-Rodriguez M.D."/>
            <person name="Jenkins J."/>
            <person name="Jones B.M."/>
            <person name="Lawson T."/>
            <person name="Leese F."/>
            <person name="Lindquist E."/>
            <person name="Lobanov A."/>
            <person name="Lomsadze A."/>
            <person name="Malik S.B."/>
            <person name="Marsh M.E."/>
            <person name="Mackinder L."/>
            <person name="Mock T."/>
            <person name="Mueller-Roeber B."/>
            <person name="Pagarete A."/>
            <person name="Parker M."/>
            <person name="Probert I."/>
            <person name="Quesneville H."/>
            <person name="Raines C."/>
            <person name="Rensing S.A."/>
            <person name="Riano-Pachon D.M."/>
            <person name="Richier S."/>
            <person name="Rokitta S."/>
            <person name="Shiraiwa Y."/>
            <person name="Soanes D.M."/>
            <person name="van der Giezen M."/>
            <person name="Wahlund T.M."/>
            <person name="Williams B."/>
            <person name="Wilson W."/>
            <person name="Wolfe G."/>
            <person name="Wurch L.L."/>
        </authorList>
    </citation>
    <scope>NUCLEOTIDE SEQUENCE</scope>
</reference>
<organism evidence="1 2">
    <name type="scientific">Emiliania huxleyi (strain CCMP1516)</name>
    <dbReference type="NCBI Taxonomy" id="280463"/>
    <lineage>
        <taxon>Eukaryota</taxon>
        <taxon>Haptista</taxon>
        <taxon>Haptophyta</taxon>
        <taxon>Prymnesiophyceae</taxon>
        <taxon>Isochrysidales</taxon>
        <taxon>Noelaerhabdaceae</taxon>
        <taxon>Emiliania</taxon>
    </lineage>
</organism>